<dbReference type="AlphaFoldDB" id="A0A2K2DQW6"/>
<dbReference type="EMBL" id="CM000880">
    <property type="protein sequence ID" value="PNT76660.1"/>
    <property type="molecule type" value="Genomic_DNA"/>
</dbReference>
<evidence type="ECO:0000313" key="2">
    <source>
        <dbReference type="EnsemblPlants" id="PNT76660"/>
    </source>
</evidence>
<organism evidence="1">
    <name type="scientific">Brachypodium distachyon</name>
    <name type="common">Purple false brome</name>
    <name type="synonym">Trachynia distachya</name>
    <dbReference type="NCBI Taxonomy" id="15368"/>
    <lineage>
        <taxon>Eukaryota</taxon>
        <taxon>Viridiplantae</taxon>
        <taxon>Streptophyta</taxon>
        <taxon>Embryophyta</taxon>
        <taxon>Tracheophyta</taxon>
        <taxon>Spermatophyta</taxon>
        <taxon>Magnoliopsida</taxon>
        <taxon>Liliopsida</taxon>
        <taxon>Poales</taxon>
        <taxon>Poaceae</taxon>
        <taxon>BOP clade</taxon>
        <taxon>Pooideae</taxon>
        <taxon>Stipodae</taxon>
        <taxon>Brachypodieae</taxon>
        <taxon>Brachypodium</taxon>
    </lineage>
</organism>
<name>A0A2K2DQW6_BRADI</name>
<sequence length="103" mass="11777">MRPSTSMWVCDRLDRQSQLAGNHVVTPNVTKLFFEVFSLAAWNIWKIRNKLIFEGEGASFQNWLVKFRSELTLLGLRVPHSLKPSFDFLIGISKFFAGACPCL</sequence>
<reference evidence="1" key="2">
    <citation type="submission" date="2017-06" db="EMBL/GenBank/DDBJ databases">
        <title>WGS assembly of Brachypodium distachyon.</title>
        <authorList>
            <consortium name="The International Brachypodium Initiative"/>
            <person name="Lucas S."/>
            <person name="Harmon-Smith M."/>
            <person name="Lail K."/>
            <person name="Tice H."/>
            <person name="Grimwood J."/>
            <person name="Bruce D."/>
            <person name="Barry K."/>
            <person name="Shu S."/>
            <person name="Lindquist E."/>
            <person name="Wang M."/>
            <person name="Pitluck S."/>
            <person name="Vogel J.P."/>
            <person name="Garvin D.F."/>
            <person name="Mockler T.C."/>
            <person name="Schmutz J."/>
            <person name="Rokhsar D."/>
            <person name="Bevan M.W."/>
        </authorList>
    </citation>
    <scope>NUCLEOTIDE SEQUENCE</scope>
    <source>
        <strain evidence="1">Bd21</strain>
    </source>
</reference>
<reference evidence="2" key="3">
    <citation type="submission" date="2018-08" db="UniProtKB">
        <authorList>
            <consortium name="EnsemblPlants"/>
        </authorList>
    </citation>
    <scope>IDENTIFICATION</scope>
    <source>
        <strain evidence="2">cv. Bd21</strain>
    </source>
</reference>
<dbReference type="Proteomes" id="UP000008810">
    <property type="component" value="Chromosome 1"/>
</dbReference>
<evidence type="ECO:0000313" key="1">
    <source>
        <dbReference type="EMBL" id="PNT76660.1"/>
    </source>
</evidence>
<reference evidence="1 2" key="1">
    <citation type="journal article" date="2010" name="Nature">
        <title>Genome sequencing and analysis of the model grass Brachypodium distachyon.</title>
        <authorList>
            <consortium name="International Brachypodium Initiative"/>
        </authorList>
    </citation>
    <scope>NUCLEOTIDE SEQUENCE [LARGE SCALE GENOMIC DNA]</scope>
    <source>
        <strain evidence="1 2">Bd21</strain>
    </source>
</reference>
<proteinExistence type="predicted"/>
<dbReference type="Gramene" id="PNT76660">
    <property type="protein sequence ID" value="PNT76660"/>
    <property type="gene ID" value="BRADI_1g51203v3"/>
</dbReference>
<dbReference type="InParanoid" id="A0A2K2DQW6"/>
<dbReference type="OrthoDB" id="689540at2759"/>
<keyword evidence="3" id="KW-1185">Reference proteome</keyword>
<evidence type="ECO:0000313" key="3">
    <source>
        <dbReference type="Proteomes" id="UP000008810"/>
    </source>
</evidence>
<dbReference type="EnsemblPlants" id="PNT76660">
    <property type="protein sequence ID" value="PNT76660"/>
    <property type="gene ID" value="BRADI_1g51203v3"/>
</dbReference>
<accession>A0A2K2DQW6</accession>
<protein>
    <submittedName>
        <fullName evidence="1 2">Uncharacterized protein</fullName>
    </submittedName>
</protein>
<gene>
    <name evidence="1" type="ORF">BRADI_1g51203v3</name>
</gene>